<dbReference type="Proteomes" id="UP000004507">
    <property type="component" value="Unassembled WGS sequence"/>
</dbReference>
<accession>A3V1K4</accession>
<keyword evidence="1" id="KW-0472">Membrane</keyword>
<keyword evidence="1" id="KW-1133">Transmembrane helix</keyword>
<name>A3V1K4_9RHOB</name>
<reference evidence="2 3" key="1">
    <citation type="submission" date="2006-01" db="EMBL/GenBank/DDBJ databases">
        <authorList>
            <person name="Hagstrom A."/>
            <person name="Ferriera S."/>
            <person name="Johnson J."/>
            <person name="Kravitz S."/>
            <person name="Halpern A."/>
            <person name="Remington K."/>
            <person name="Beeson K."/>
            <person name="Tran B."/>
            <person name="Rogers Y.-H."/>
            <person name="Friedman R."/>
            <person name="Venter J.C."/>
        </authorList>
    </citation>
    <scope>NUCLEOTIDE SEQUENCE [LARGE SCALE GENOMIC DNA]</scope>
    <source>
        <strain evidence="2 3">SKA53</strain>
    </source>
</reference>
<feature type="transmembrane region" description="Helical" evidence="1">
    <location>
        <begin position="93"/>
        <end position="117"/>
    </location>
</feature>
<dbReference type="OrthoDB" id="7874312at2"/>
<proteinExistence type="predicted"/>
<keyword evidence="3" id="KW-1185">Reference proteome</keyword>
<evidence type="ECO:0000256" key="1">
    <source>
        <dbReference type="SAM" id="Phobius"/>
    </source>
</evidence>
<dbReference type="eggNOG" id="ENOG5032ZNG">
    <property type="taxonomic scope" value="Bacteria"/>
</dbReference>
<comment type="caution">
    <text evidence="2">The sequence shown here is derived from an EMBL/GenBank/DDBJ whole genome shotgun (WGS) entry which is preliminary data.</text>
</comment>
<evidence type="ECO:0000313" key="3">
    <source>
        <dbReference type="Proteomes" id="UP000004507"/>
    </source>
</evidence>
<organism evidence="2 3">
    <name type="scientific">Yoonia vestfoldensis SKA53</name>
    <dbReference type="NCBI Taxonomy" id="314232"/>
    <lineage>
        <taxon>Bacteria</taxon>
        <taxon>Pseudomonadati</taxon>
        <taxon>Pseudomonadota</taxon>
        <taxon>Alphaproteobacteria</taxon>
        <taxon>Rhodobacterales</taxon>
        <taxon>Paracoccaceae</taxon>
        <taxon>Yoonia</taxon>
    </lineage>
</organism>
<dbReference type="RefSeq" id="WP_007205835.1">
    <property type="nucleotide sequence ID" value="NZ_CH672414.1"/>
</dbReference>
<sequence length="122" mass="13802">MAPDIHKQVAEISALLRQKLGLRARTFQAQVHKARRFLPRALRRDLIYLAQAESLADNPKLQRMIDMPRLDAAHRNALAYLDQIDMKQRRWTAALNVAASIAFGLLLTAILVIVVLVQRGLV</sequence>
<keyword evidence="1" id="KW-0812">Transmembrane</keyword>
<dbReference type="EMBL" id="AAMS01000001">
    <property type="protein sequence ID" value="EAQ07933.1"/>
    <property type="molecule type" value="Genomic_DNA"/>
</dbReference>
<dbReference type="STRING" id="314232.SKA53_09424"/>
<protein>
    <submittedName>
        <fullName evidence="2">Uncharacterized protein</fullName>
    </submittedName>
</protein>
<dbReference type="AlphaFoldDB" id="A3V1K4"/>
<gene>
    <name evidence="2" type="ORF">SKA53_09424</name>
</gene>
<dbReference type="HOGENOM" id="CLU_140218_0_0_5"/>
<evidence type="ECO:0000313" key="2">
    <source>
        <dbReference type="EMBL" id="EAQ07933.1"/>
    </source>
</evidence>